<dbReference type="EMBL" id="JBBNAG010000005">
    <property type="protein sequence ID" value="KAK9133179.1"/>
    <property type="molecule type" value="Genomic_DNA"/>
</dbReference>
<accession>A0AAP0P7T7</accession>
<proteinExistence type="predicted"/>
<dbReference type="Gene3D" id="3.90.190.20">
    <property type="entry name" value="Mur ligase, C-terminal domain"/>
    <property type="match status" value="1"/>
</dbReference>
<protein>
    <submittedName>
        <fullName evidence="1">Uncharacterized protein</fullName>
    </submittedName>
</protein>
<evidence type="ECO:0000313" key="1">
    <source>
        <dbReference type="EMBL" id="KAK9133179.1"/>
    </source>
</evidence>
<organism evidence="1 2">
    <name type="scientific">Stephania cephalantha</name>
    <dbReference type="NCBI Taxonomy" id="152367"/>
    <lineage>
        <taxon>Eukaryota</taxon>
        <taxon>Viridiplantae</taxon>
        <taxon>Streptophyta</taxon>
        <taxon>Embryophyta</taxon>
        <taxon>Tracheophyta</taxon>
        <taxon>Spermatophyta</taxon>
        <taxon>Magnoliopsida</taxon>
        <taxon>Ranunculales</taxon>
        <taxon>Menispermaceae</taxon>
        <taxon>Menispermoideae</taxon>
        <taxon>Cissampelideae</taxon>
        <taxon>Stephania</taxon>
    </lineage>
</organism>
<evidence type="ECO:0000313" key="2">
    <source>
        <dbReference type="Proteomes" id="UP001419268"/>
    </source>
</evidence>
<dbReference type="InterPro" id="IPR036615">
    <property type="entry name" value="Mur_ligase_C_dom_sf"/>
</dbReference>
<dbReference type="Proteomes" id="UP001419268">
    <property type="component" value="Unassembled WGS sequence"/>
</dbReference>
<dbReference type="GO" id="GO:0016881">
    <property type="term" value="F:acid-amino acid ligase activity"/>
    <property type="evidence" value="ECO:0007669"/>
    <property type="project" value="InterPro"/>
</dbReference>
<comment type="caution">
    <text evidence="1">The sequence shown here is derived from an EMBL/GenBank/DDBJ whole genome shotgun (WGS) entry which is preliminary data.</text>
</comment>
<keyword evidence="2" id="KW-1185">Reference proteome</keyword>
<gene>
    <name evidence="1" type="ORF">Scep_012707</name>
</gene>
<dbReference type="AlphaFoldDB" id="A0AAP0P7T7"/>
<sequence>MHFPLPSKSRLCICQVGRRLMNPFVPGLENTTLLGRSQFLSLEEAKAVGLAGATVLVDGAHIGESAKYLIDIINMTHPNSPLTLVVAMAIDKDH</sequence>
<reference evidence="1 2" key="1">
    <citation type="submission" date="2024-01" db="EMBL/GenBank/DDBJ databases">
        <title>Genome assemblies of Stephania.</title>
        <authorList>
            <person name="Yang L."/>
        </authorList>
    </citation>
    <scope>NUCLEOTIDE SEQUENCE [LARGE SCALE GENOMIC DNA]</scope>
    <source>
        <strain evidence="1">JXDWG</strain>
        <tissue evidence="1">Leaf</tissue>
    </source>
</reference>
<name>A0AAP0P7T7_9MAGN</name>
<dbReference type="SUPFAM" id="SSF53244">
    <property type="entry name" value="MurD-like peptide ligases, peptide-binding domain"/>
    <property type="match status" value="1"/>
</dbReference>